<organism evidence="1">
    <name type="scientific">hydrothermal vent metagenome</name>
    <dbReference type="NCBI Taxonomy" id="652676"/>
    <lineage>
        <taxon>unclassified sequences</taxon>
        <taxon>metagenomes</taxon>
        <taxon>ecological metagenomes</taxon>
    </lineage>
</organism>
<evidence type="ECO:0000313" key="1">
    <source>
        <dbReference type="EMBL" id="SFZ97823.1"/>
    </source>
</evidence>
<dbReference type="EMBL" id="FPKX01000022">
    <property type="protein sequence ID" value="SFZ97823.1"/>
    <property type="molecule type" value="Genomic_DNA"/>
</dbReference>
<dbReference type="AlphaFoldDB" id="A0A1W1ECS7"/>
<gene>
    <name evidence="1" type="ORF">MNB_SV-5-1086</name>
</gene>
<accession>A0A1W1ECS7</accession>
<reference evidence="1" key="1">
    <citation type="submission" date="2016-10" db="EMBL/GenBank/DDBJ databases">
        <authorList>
            <person name="de Groot N.N."/>
        </authorList>
    </citation>
    <scope>NUCLEOTIDE SEQUENCE</scope>
</reference>
<proteinExistence type="predicted"/>
<sequence length="82" mass="9666">MLRKTISIDDNLFLELQNNGVMERFKNFSDLVSSSLQKTIESIKEENYRKEIAAMKDDPMVLNDIEEIQEDFKFSDNELNVF</sequence>
<protein>
    <submittedName>
        <fullName evidence="1">Uncharacterized protein</fullName>
    </submittedName>
</protein>
<name>A0A1W1ECS7_9ZZZZ</name>